<dbReference type="Proteomes" id="UP000192934">
    <property type="component" value="Chromosome I"/>
</dbReference>
<accession>A0A1X7FXL3</accession>
<dbReference type="PANTHER" id="PTHR16320">
    <property type="entry name" value="SPHINGOMYELINASE FAMILY MEMBER"/>
    <property type="match status" value="1"/>
</dbReference>
<dbReference type="GO" id="GO:0004527">
    <property type="term" value="F:exonuclease activity"/>
    <property type="evidence" value="ECO:0007669"/>
    <property type="project" value="UniProtKB-KW"/>
</dbReference>
<name>A0A1X7FXL3_9SPHN</name>
<keyword evidence="2" id="KW-0255">Endonuclease</keyword>
<dbReference type="InterPro" id="IPR005135">
    <property type="entry name" value="Endo/exonuclease/phosphatase"/>
</dbReference>
<gene>
    <name evidence="2" type="ORF">SAMN06295910_0021</name>
</gene>
<dbReference type="Pfam" id="PF03372">
    <property type="entry name" value="Exo_endo_phos"/>
    <property type="match status" value="1"/>
</dbReference>
<organism evidence="2 3">
    <name type="scientific">Allosphingosinicella indica</name>
    <dbReference type="NCBI Taxonomy" id="941907"/>
    <lineage>
        <taxon>Bacteria</taxon>
        <taxon>Pseudomonadati</taxon>
        <taxon>Pseudomonadota</taxon>
        <taxon>Alphaproteobacteria</taxon>
        <taxon>Sphingomonadales</taxon>
        <taxon>Sphingomonadaceae</taxon>
        <taxon>Allosphingosinicella</taxon>
    </lineage>
</organism>
<dbReference type="STRING" id="941907.SAMN06295910_0021"/>
<evidence type="ECO:0000313" key="2">
    <source>
        <dbReference type="EMBL" id="SMF60555.1"/>
    </source>
</evidence>
<protein>
    <submittedName>
        <fullName evidence="2">Metal-dependent hydrolase, endonuclease/exonuclease/phosphatase family</fullName>
    </submittedName>
</protein>
<dbReference type="GO" id="GO:0004519">
    <property type="term" value="F:endonuclease activity"/>
    <property type="evidence" value="ECO:0007669"/>
    <property type="project" value="UniProtKB-KW"/>
</dbReference>
<reference evidence="3" key="1">
    <citation type="submission" date="2017-04" db="EMBL/GenBank/DDBJ databases">
        <authorList>
            <person name="Varghese N."/>
            <person name="Submissions S."/>
        </authorList>
    </citation>
    <scope>NUCLEOTIDE SEQUENCE [LARGE SCALE GENOMIC DNA]</scope>
    <source>
        <strain evidence="3">Dd16</strain>
    </source>
</reference>
<dbReference type="GO" id="GO:0004767">
    <property type="term" value="F:sphingomyelin phosphodiesterase activity"/>
    <property type="evidence" value="ECO:0007669"/>
    <property type="project" value="InterPro"/>
</dbReference>
<dbReference type="InterPro" id="IPR038772">
    <property type="entry name" value="Sph/SMPD2-like"/>
</dbReference>
<keyword evidence="3" id="KW-1185">Reference proteome</keyword>
<keyword evidence="2" id="KW-0540">Nuclease</keyword>
<sequence length="302" mass="32928">MLTYNVEGLAWPARSGRGPKLKEIGNRLAAMRAAGAAPDVVLFQEMFSRRATQAVTAADYPALVAGPARGAAQPPRAGPRLPGRRVVTRGEIGIKFLSGGLAIASEYPIVSHSAQPFPRRACAGIDCLANKGVLHARIVIPGVPGTLDLFNTHMNSQRASRAPEDRHLAAHRRQSRAISEFVALEGDIARPMVLGGDFNMRHSEPRFDRFVEMQPIAIVHRWCSERPQECDVQMSWDGDEPWMDTQDLQLFWSGEGVTIRPVRVEAMFDGGATGPRLSDHDGFRVTYDLSWPAGMPGAACAP</sequence>
<evidence type="ECO:0000313" key="3">
    <source>
        <dbReference type="Proteomes" id="UP000192934"/>
    </source>
</evidence>
<proteinExistence type="predicted"/>
<evidence type="ECO:0000259" key="1">
    <source>
        <dbReference type="Pfam" id="PF03372"/>
    </source>
</evidence>
<dbReference type="GO" id="GO:0005737">
    <property type="term" value="C:cytoplasm"/>
    <property type="evidence" value="ECO:0007669"/>
    <property type="project" value="TreeGrafter"/>
</dbReference>
<dbReference type="Gene3D" id="3.60.10.10">
    <property type="entry name" value="Endonuclease/exonuclease/phosphatase"/>
    <property type="match status" value="1"/>
</dbReference>
<keyword evidence="2" id="KW-0378">Hydrolase</keyword>
<dbReference type="PANTHER" id="PTHR16320:SF1">
    <property type="entry name" value="SPHINGOMYELINASE DDB_G0288017"/>
    <property type="match status" value="1"/>
</dbReference>
<dbReference type="AlphaFoldDB" id="A0A1X7FXL3"/>
<dbReference type="EMBL" id="LT840185">
    <property type="protein sequence ID" value="SMF60555.1"/>
    <property type="molecule type" value="Genomic_DNA"/>
</dbReference>
<dbReference type="InterPro" id="IPR036691">
    <property type="entry name" value="Endo/exonu/phosph_ase_sf"/>
</dbReference>
<dbReference type="SUPFAM" id="SSF56219">
    <property type="entry name" value="DNase I-like"/>
    <property type="match status" value="1"/>
</dbReference>
<feature type="domain" description="Endonuclease/exonuclease/phosphatase" evidence="1">
    <location>
        <begin position="2"/>
        <end position="231"/>
    </location>
</feature>
<keyword evidence="2" id="KW-0269">Exonuclease</keyword>